<name>A0A0J7K869_LASNI</name>
<dbReference type="OrthoDB" id="7555353at2759"/>
<feature type="coiled-coil region" evidence="1">
    <location>
        <begin position="373"/>
        <end position="402"/>
    </location>
</feature>
<evidence type="ECO:0000313" key="2">
    <source>
        <dbReference type="EMBL" id="KMQ86479.1"/>
    </source>
</evidence>
<keyword evidence="3" id="KW-1185">Reference proteome</keyword>
<dbReference type="STRING" id="67767.A0A0J7K869"/>
<organism evidence="2 3">
    <name type="scientific">Lasius niger</name>
    <name type="common">Black garden ant</name>
    <dbReference type="NCBI Taxonomy" id="67767"/>
    <lineage>
        <taxon>Eukaryota</taxon>
        <taxon>Metazoa</taxon>
        <taxon>Ecdysozoa</taxon>
        <taxon>Arthropoda</taxon>
        <taxon>Hexapoda</taxon>
        <taxon>Insecta</taxon>
        <taxon>Pterygota</taxon>
        <taxon>Neoptera</taxon>
        <taxon>Endopterygota</taxon>
        <taxon>Hymenoptera</taxon>
        <taxon>Apocrita</taxon>
        <taxon>Aculeata</taxon>
        <taxon>Formicoidea</taxon>
        <taxon>Formicidae</taxon>
        <taxon>Formicinae</taxon>
        <taxon>Lasius</taxon>
        <taxon>Lasius</taxon>
    </lineage>
</organism>
<dbReference type="Gene3D" id="3.60.10.10">
    <property type="entry name" value="Endonuclease/exonuclease/phosphatase"/>
    <property type="match status" value="1"/>
</dbReference>
<dbReference type="InterPro" id="IPR036691">
    <property type="entry name" value="Endo/exonu/phosph_ase_sf"/>
</dbReference>
<dbReference type="EMBL" id="LBMM01012019">
    <property type="protein sequence ID" value="KMQ86479.1"/>
    <property type="molecule type" value="Genomic_DNA"/>
</dbReference>
<reference evidence="2 3" key="1">
    <citation type="submission" date="2015-04" db="EMBL/GenBank/DDBJ databases">
        <title>Lasius niger genome sequencing.</title>
        <authorList>
            <person name="Konorov E.A."/>
            <person name="Nikitin M.A."/>
            <person name="Kirill M.V."/>
            <person name="Chang P."/>
        </authorList>
    </citation>
    <scope>NUCLEOTIDE SEQUENCE [LARGE SCALE GENOMIC DNA]</scope>
    <source>
        <tissue evidence="2">Whole</tissue>
    </source>
</reference>
<evidence type="ECO:0008006" key="4">
    <source>
        <dbReference type="Google" id="ProtNLM"/>
    </source>
</evidence>
<comment type="caution">
    <text evidence="2">The sequence shown here is derived from an EMBL/GenBank/DDBJ whole genome shotgun (WGS) entry which is preliminary data.</text>
</comment>
<gene>
    <name evidence="2" type="ORF">RF55_14523</name>
</gene>
<protein>
    <recommendedName>
        <fullName evidence="4">Endonuclease/exonuclease/phosphatase domain-containing protein</fullName>
    </recommendedName>
</protein>
<dbReference type="Proteomes" id="UP000036403">
    <property type="component" value="Unassembled WGS sequence"/>
</dbReference>
<proteinExistence type="predicted"/>
<evidence type="ECO:0000313" key="3">
    <source>
        <dbReference type="Proteomes" id="UP000036403"/>
    </source>
</evidence>
<dbReference type="AlphaFoldDB" id="A0A0J7K869"/>
<sequence length="483" mass="58235">MRKQNEDRLSTKEVNKLKKWVEEKEKEERRNNIVFKGINGVENIKDGREWVKKFLNEKLDLDLEGKVTQTRISGKVLIAKLDSEEVKREVMKRKNKLKDGYVFIENDLTWEERKIQEKINVWAKVQRSKGKEIKIGFGKVRINGVWKYWKEIEKEEEEDVRRERDREIEEGDKEFWDYIIGYDYIGLSETWLDEKGWKGIKEKLPESHIWKNLHAKRDKKKGRVKGGLLIGIKKGWGKEEDIHNTTEVAEGISYTKIIEEGLSLNIFTVYNSGAKNDIEECLIKIIEDYEEEGIIIEGDFNIRIGELGKVRDIGNERERKSKDKVIGNGGRKLIDMIYEKRWYILNGRTEGDWEREYTSYVGERVDSDHMPLIMELETEEDNNDREKKVEEKEEEKEEMRRIISWNEEAREMYREKTEEDFKERAEEETWSVEKRWERIKDIILKAIIYKEIKKQKKRKIGYKDWWDRSCTKKKREMKKKYRR</sequence>
<dbReference type="PaxDb" id="67767-A0A0J7K869"/>
<evidence type="ECO:0000256" key="1">
    <source>
        <dbReference type="SAM" id="Coils"/>
    </source>
</evidence>
<accession>A0A0J7K869</accession>
<dbReference type="SUPFAM" id="SSF56219">
    <property type="entry name" value="DNase I-like"/>
    <property type="match status" value="1"/>
</dbReference>
<keyword evidence="1" id="KW-0175">Coiled coil</keyword>